<dbReference type="AlphaFoldDB" id="A0A1V9EMS1"/>
<protein>
    <submittedName>
        <fullName evidence="1">Uncharacterized protein</fullName>
    </submittedName>
</protein>
<evidence type="ECO:0000313" key="1">
    <source>
        <dbReference type="EMBL" id="OQP47440.1"/>
    </source>
</evidence>
<comment type="caution">
    <text evidence="1">The sequence shown here is derived from an EMBL/GenBank/DDBJ whole genome shotgun (WGS) entry which is preliminary data.</text>
</comment>
<accession>A0A1V9EMS1</accession>
<gene>
    <name evidence="1" type="ORF">A4H97_08065</name>
</gene>
<sequence length="60" mass="7113">MIYFGLAGRGEVDVVDTLTRGYRFIEKRYLEKRGAENRNNKKTYTVSMQYNNKQSFITIK</sequence>
<evidence type="ECO:0000313" key="2">
    <source>
        <dbReference type="Proteomes" id="UP000192610"/>
    </source>
</evidence>
<reference evidence="2" key="1">
    <citation type="submission" date="2016-04" db="EMBL/GenBank/DDBJ databases">
        <authorList>
            <person name="Chen L."/>
            <person name="Zhuang W."/>
            <person name="Wang G."/>
        </authorList>
    </citation>
    <scope>NUCLEOTIDE SEQUENCE [LARGE SCALE GENOMIC DNA]</scope>
    <source>
        <strain evidence="2">17621</strain>
    </source>
</reference>
<keyword evidence="2" id="KW-1185">Reference proteome</keyword>
<dbReference type="EMBL" id="LVXG01000023">
    <property type="protein sequence ID" value="OQP47440.1"/>
    <property type="molecule type" value="Genomic_DNA"/>
</dbReference>
<dbReference type="Proteomes" id="UP000192610">
    <property type="component" value="Unassembled WGS sequence"/>
</dbReference>
<organism evidence="1 2">
    <name type="scientific">Niastella yeongjuensis</name>
    <dbReference type="NCBI Taxonomy" id="354355"/>
    <lineage>
        <taxon>Bacteria</taxon>
        <taxon>Pseudomonadati</taxon>
        <taxon>Bacteroidota</taxon>
        <taxon>Chitinophagia</taxon>
        <taxon>Chitinophagales</taxon>
        <taxon>Chitinophagaceae</taxon>
        <taxon>Niastella</taxon>
    </lineage>
</organism>
<proteinExistence type="predicted"/>
<name>A0A1V9EMS1_9BACT</name>